<dbReference type="GO" id="GO:0005737">
    <property type="term" value="C:cytoplasm"/>
    <property type="evidence" value="ECO:0007669"/>
    <property type="project" value="TreeGrafter"/>
</dbReference>
<dbReference type="FunFam" id="3.30.70.260:FF:000012">
    <property type="entry name" value="Prephenate dehydratase"/>
    <property type="match status" value="1"/>
</dbReference>
<dbReference type="InterPro" id="IPR001086">
    <property type="entry name" value="Preph_deHydtase"/>
</dbReference>
<dbReference type="SUPFAM" id="SSF55021">
    <property type="entry name" value="ACT-like"/>
    <property type="match status" value="1"/>
</dbReference>
<dbReference type="InterPro" id="IPR045865">
    <property type="entry name" value="ACT-like_dom_sf"/>
</dbReference>
<dbReference type="AlphaFoldDB" id="Q46B73"/>
<dbReference type="InterPro" id="IPR008242">
    <property type="entry name" value="Chor_mutase/pphenate_deHydtase"/>
</dbReference>
<dbReference type="CDD" id="cd04905">
    <property type="entry name" value="ACT_CM-PDT"/>
    <property type="match status" value="1"/>
</dbReference>
<evidence type="ECO:0000256" key="3">
    <source>
        <dbReference type="ARBA" id="ARBA00022605"/>
    </source>
</evidence>
<dbReference type="PROSITE" id="PS51171">
    <property type="entry name" value="PREPHENATE_DEHYDR_3"/>
    <property type="match status" value="1"/>
</dbReference>
<sequence length="311" mass="34441">MTGLGQKILLPSLQLTPQMIIGVLGPEGSYSEKAAQIWTLRHRLDNVKIQYFADIEDAFLAVIQGKSDLSIVPIENSIEGSVGITLDLLLENGVEIVGEIVVKIEHCLLSKGGPEKIKVVLSHPQGLAQCRHFLKKYFPEAELRSTGSTSHAARLAGEFEEMAAIASPEAAECYRLKVLLPNIQDRKENYTRFIALQAAGKISDEQVLCSTEDKTGKPENSSHSAFKTSIIVYLEKDRPGALYEILGAFAKNKINLTRIESRPSKKELGDYYFYIDFEGHTGDALIEKTLKDIENKIDTLKILGSYPAFKT</sequence>
<dbReference type="FunFam" id="3.40.190.10:FF:000034">
    <property type="entry name" value="Chorismate mutase/prephenate dehydratase"/>
    <property type="match status" value="1"/>
</dbReference>
<dbReference type="SUPFAM" id="SSF53850">
    <property type="entry name" value="Periplasmic binding protein-like II"/>
    <property type="match status" value="1"/>
</dbReference>
<proteinExistence type="predicted"/>
<dbReference type="PROSITE" id="PS00857">
    <property type="entry name" value="PREPHENATE_DEHYDR_1"/>
    <property type="match status" value="1"/>
</dbReference>
<comment type="catalytic activity">
    <reaction evidence="7">
        <text>prephenate + H(+) = 3-phenylpyruvate + CO2 + H2O</text>
        <dbReference type="Rhea" id="RHEA:21648"/>
        <dbReference type="ChEBI" id="CHEBI:15377"/>
        <dbReference type="ChEBI" id="CHEBI:15378"/>
        <dbReference type="ChEBI" id="CHEBI:16526"/>
        <dbReference type="ChEBI" id="CHEBI:18005"/>
        <dbReference type="ChEBI" id="CHEBI:29934"/>
        <dbReference type="EC" id="4.2.1.51"/>
    </reaction>
</comment>
<dbReference type="KEGG" id="mba:Mbar_A1930"/>
<dbReference type="PIRSF" id="PIRSF001500">
    <property type="entry name" value="Chor_mut_pdt_Ppr"/>
    <property type="match status" value="1"/>
</dbReference>
<keyword evidence="5" id="KW-0584">Phenylalanine biosynthesis</keyword>
<dbReference type="GO" id="GO:0009094">
    <property type="term" value="P:L-phenylalanine biosynthetic process"/>
    <property type="evidence" value="ECO:0007669"/>
    <property type="project" value="UniProtKB-UniPathway"/>
</dbReference>
<evidence type="ECO:0000256" key="6">
    <source>
        <dbReference type="ARBA" id="ARBA00023239"/>
    </source>
</evidence>
<dbReference type="UniPathway" id="UPA00121">
    <property type="reaction ID" value="UER00345"/>
</dbReference>
<evidence type="ECO:0000256" key="5">
    <source>
        <dbReference type="ARBA" id="ARBA00023222"/>
    </source>
</evidence>
<protein>
    <recommendedName>
        <fullName evidence="2">prephenate dehydratase</fullName>
        <ecNumber evidence="2">4.2.1.51</ecNumber>
    </recommendedName>
</protein>
<dbReference type="Pfam" id="PF01842">
    <property type="entry name" value="ACT"/>
    <property type="match status" value="1"/>
</dbReference>
<dbReference type="Gene3D" id="3.30.70.260">
    <property type="match status" value="1"/>
</dbReference>
<comment type="pathway">
    <text evidence="1">Amino-acid biosynthesis; L-phenylalanine biosynthesis; phenylpyruvate from prephenate: step 1/1.</text>
</comment>
<reference evidence="10" key="1">
    <citation type="submission" date="2006-06" db="EMBL/GenBank/DDBJ databases">
        <title>Complete sequence of chromosome 1 of Methanosarcina barkeri str. fusaro.</title>
        <authorList>
            <person name="Copeland A."/>
            <person name="Lucas S."/>
            <person name="Lapidus A."/>
            <person name="Barry K."/>
            <person name="Detter J.C."/>
            <person name="Glavina T."/>
            <person name="Hammon N."/>
            <person name="Israni S."/>
            <person name="Pitluck S."/>
            <person name="Goodwin L.A."/>
            <person name="Saunders E.H."/>
            <person name="Schmutz J."/>
            <person name="Larimer F."/>
            <person name="Land M."/>
            <person name="Anderson I."/>
            <person name="Richardson P."/>
        </authorList>
    </citation>
    <scope>NUCLEOTIDE SEQUENCE</scope>
    <source>
        <strain evidence="10">Fusaro</strain>
    </source>
</reference>
<dbReference type="eggNOG" id="arCOG00255">
    <property type="taxonomic scope" value="Archaea"/>
</dbReference>
<dbReference type="PANTHER" id="PTHR21022:SF19">
    <property type="entry name" value="PREPHENATE DEHYDRATASE-RELATED"/>
    <property type="match status" value="1"/>
</dbReference>
<evidence type="ECO:0000259" key="9">
    <source>
        <dbReference type="PROSITE" id="PS51671"/>
    </source>
</evidence>
<evidence type="ECO:0000256" key="4">
    <source>
        <dbReference type="ARBA" id="ARBA00023141"/>
    </source>
</evidence>
<dbReference type="EC" id="4.2.1.51" evidence="2"/>
<accession>Q46B73</accession>
<evidence type="ECO:0000313" key="10">
    <source>
        <dbReference type="EMBL" id="AAZ70869.1"/>
    </source>
</evidence>
<evidence type="ECO:0000256" key="2">
    <source>
        <dbReference type="ARBA" id="ARBA00013147"/>
    </source>
</evidence>
<keyword evidence="6 10" id="KW-0456">Lyase</keyword>
<dbReference type="NCBIfam" id="NF008865">
    <property type="entry name" value="PRK11898.1"/>
    <property type="match status" value="1"/>
</dbReference>
<gene>
    <name evidence="10" type="ordered locus">Mbar_A1930</name>
</gene>
<dbReference type="HOGENOM" id="CLU_035008_0_2_2"/>
<dbReference type="CDD" id="cd13532">
    <property type="entry name" value="PBP2_PDT_like"/>
    <property type="match status" value="1"/>
</dbReference>
<name>Q46B73_METBF</name>
<organism evidence="10">
    <name type="scientific">Methanosarcina barkeri (strain Fusaro / DSM 804)</name>
    <dbReference type="NCBI Taxonomy" id="269797"/>
    <lineage>
        <taxon>Archaea</taxon>
        <taxon>Methanobacteriati</taxon>
        <taxon>Methanobacteriota</taxon>
        <taxon>Stenosarchaea group</taxon>
        <taxon>Methanomicrobia</taxon>
        <taxon>Methanosarcinales</taxon>
        <taxon>Methanosarcinaceae</taxon>
        <taxon>Methanosarcina</taxon>
    </lineage>
</organism>
<dbReference type="Pfam" id="PF00800">
    <property type="entry name" value="PDT"/>
    <property type="match status" value="1"/>
</dbReference>
<feature type="domain" description="ACT" evidence="9">
    <location>
        <begin position="230"/>
        <end position="307"/>
    </location>
</feature>
<keyword evidence="4" id="KW-0057">Aromatic amino acid biosynthesis</keyword>
<dbReference type="PROSITE" id="PS51671">
    <property type="entry name" value="ACT"/>
    <property type="match status" value="1"/>
</dbReference>
<feature type="domain" description="Prephenate dehydratase" evidence="8">
    <location>
        <begin position="20"/>
        <end position="198"/>
    </location>
</feature>
<dbReference type="InterPro" id="IPR018528">
    <property type="entry name" value="Preph_deHydtase_CS"/>
</dbReference>
<evidence type="ECO:0000256" key="1">
    <source>
        <dbReference type="ARBA" id="ARBA00004741"/>
    </source>
</evidence>
<dbReference type="PROSITE" id="PS00858">
    <property type="entry name" value="PREPHENATE_DEHYDR_2"/>
    <property type="match status" value="1"/>
</dbReference>
<evidence type="ECO:0000259" key="8">
    <source>
        <dbReference type="PROSITE" id="PS51171"/>
    </source>
</evidence>
<dbReference type="Gene3D" id="3.40.190.10">
    <property type="entry name" value="Periplasmic binding protein-like II"/>
    <property type="match status" value="2"/>
</dbReference>
<dbReference type="PaxDb" id="269797-Mbar_A1930"/>
<dbReference type="GO" id="GO:0004664">
    <property type="term" value="F:prephenate dehydratase activity"/>
    <property type="evidence" value="ECO:0007669"/>
    <property type="project" value="UniProtKB-EC"/>
</dbReference>
<dbReference type="STRING" id="269797.Mbar_A1930"/>
<dbReference type="EMBL" id="CP000099">
    <property type="protein sequence ID" value="AAZ70869.1"/>
    <property type="molecule type" value="Genomic_DNA"/>
</dbReference>
<keyword evidence="3" id="KW-0028">Amino-acid biosynthesis</keyword>
<dbReference type="PANTHER" id="PTHR21022">
    <property type="entry name" value="PREPHENATE DEHYDRATASE P PROTEIN"/>
    <property type="match status" value="1"/>
</dbReference>
<evidence type="ECO:0000256" key="7">
    <source>
        <dbReference type="ARBA" id="ARBA00047848"/>
    </source>
</evidence>
<dbReference type="InterPro" id="IPR002912">
    <property type="entry name" value="ACT_dom"/>
</dbReference>